<sequence length="91" mass="10617">MSNIGLEYEVDETLKLRAKEILDASGCTSGLDWFMKIFQEEPEAVAKKIYKSDILRQDIPVLCFQIRGEDDYWTQQLCDELETLYCEEEGK</sequence>
<proteinExistence type="predicted"/>
<dbReference type="RefSeq" id="YP_009302971.1">
    <property type="nucleotide sequence ID" value="NC_031250.1"/>
</dbReference>
<dbReference type="GeneID" id="29124430"/>
<evidence type="ECO:0000313" key="1">
    <source>
        <dbReference type="EMBL" id="AIT13873.1"/>
    </source>
</evidence>
<name>A0A140XG83_9CAUD</name>
<dbReference type="KEGG" id="vg:29124430"/>
<dbReference type="Proteomes" id="UP000203504">
    <property type="component" value="Segment"/>
</dbReference>
<organism evidence="1 2">
    <name type="scientific">Salmonella phage BP63</name>
    <dbReference type="NCBI Taxonomy" id="1543205"/>
    <lineage>
        <taxon>Viruses</taxon>
        <taxon>Duplodnaviria</taxon>
        <taxon>Heunggongvirae</taxon>
        <taxon>Uroviricota</taxon>
        <taxon>Caudoviricetes</taxon>
        <taxon>Rosemountvirus</taxon>
        <taxon>Rosemountvirus BP63</taxon>
    </lineage>
</organism>
<keyword evidence="2" id="KW-1185">Reference proteome</keyword>
<protein>
    <submittedName>
        <fullName evidence="1">Uncharacterized protein</fullName>
    </submittedName>
</protein>
<evidence type="ECO:0000313" key="2">
    <source>
        <dbReference type="Proteomes" id="UP000203504"/>
    </source>
</evidence>
<gene>
    <name evidence="1" type="ORF">BP63_52</name>
</gene>
<reference evidence="2" key="1">
    <citation type="submission" date="2014-08" db="EMBL/GenBank/DDBJ databases">
        <authorList>
            <person name="Mandeville R."/>
        </authorList>
    </citation>
    <scope>NUCLEOTIDE SEQUENCE [LARGE SCALE GENOMIC DNA]</scope>
</reference>
<dbReference type="EMBL" id="KM366099">
    <property type="protein sequence ID" value="AIT13873.1"/>
    <property type="molecule type" value="Genomic_DNA"/>
</dbReference>
<accession>A0A140XG83</accession>